<keyword evidence="3" id="KW-1185">Reference proteome</keyword>
<evidence type="ECO:0000313" key="3">
    <source>
        <dbReference type="Proteomes" id="UP000837857"/>
    </source>
</evidence>
<feature type="compositionally biased region" description="Pro residues" evidence="1">
    <location>
        <begin position="30"/>
        <end position="42"/>
    </location>
</feature>
<accession>A0ABN8J522</accession>
<proteinExistence type="predicted"/>
<gene>
    <name evidence="2" type="ORF">IPOD504_LOCUS16026</name>
</gene>
<feature type="region of interest" description="Disordered" evidence="1">
    <location>
        <begin position="1"/>
        <end position="48"/>
    </location>
</feature>
<evidence type="ECO:0000313" key="2">
    <source>
        <dbReference type="EMBL" id="CAH2074329.1"/>
    </source>
</evidence>
<organism evidence="2 3">
    <name type="scientific">Iphiclides podalirius</name>
    <name type="common">scarce swallowtail</name>
    <dbReference type="NCBI Taxonomy" id="110791"/>
    <lineage>
        <taxon>Eukaryota</taxon>
        <taxon>Metazoa</taxon>
        <taxon>Ecdysozoa</taxon>
        <taxon>Arthropoda</taxon>
        <taxon>Hexapoda</taxon>
        <taxon>Insecta</taxon>
        <taxon>Pterygota</taxon>
        <taxon>Neoptera</taxon>
        <taxon>Endopterygota</taxon>
        <taxon>Lepidoptera</taxon>
        <taxon>Glossata</taxon>
        <taxon>Ditrysia</taxon>
        <taxon>Papilionoidea</taxon>
        <taxon>Papilionidae</taxon>
        <taxon>Papilioninae</taxon>
        <taxon>Iphiclides</taxon>
    </lineage>
</organism>
<dbReference type="Proteomes" id="UP000837857">
    <property type="component" value="Chromosome 7"/>
</dbReference>
<feature type="non-terminal residue" evidence="2">
    <location>
        <position position="1"/>
    </location>
</feature>
<dbReference type="EMBL" id="OW152819">
    <property type="protein sequence ID" value="CAH2074329.1"/>
    <property type="molecule type" value="Genomic_DNA"/>
</dbReference>
<protein>
    <submittedName>
        <fullName evidence="2">Uncharacterized protein</fullName>
    </submittedName>
</protein>
<name>A0ABN8J522_9NEOP</name>
<sequence length="173" mass="19433">MEGGGRGIFQIRGNGKNFPRTRAVHCRGPQSPPAAGSPPPPRAGEWGLGPLRALTNCAPKLGRRRKGRSLNRREARRCMMDEGCQGAIAITRVMQARPIVPIHWDRGRRTRETNCHSARRAPSLGMRSHCYEDPPLIARRSRKPPRESLRVHMMHSSIIHRAPCRIDRCEISA</sequence>
<reference evidence="2" key="1">
    <citation type="submission" date="2022-03" db="EMBL/GenBank/DDBJ databases">
        <authorList>
            <person name="Martin H S."/>
        </authorList>
    </citation>
    <scope>NUCLEOTIDE SEQUENCE</scope>
</reference>
<evidence type="ECO:0000256" key="1">
    <source>
        <dbReference type="SAM" id="MobiDB-lite"/>
    </source>
</evidence>